<evidence type="ECO:0000313" key="2">
    <source>
        <dbReference type="EMBL" id="KAL2654113.1"/>
    </source>
</evidence>
<feature type="region of interest" description="Disordered" evidence="1">
    <location>
        <begin position="1"/>
        <end position="21"/>
    </location>
</feature>
<protein>
    <submittedName>
        <fullName evidence="2">Uncharacterized protein</fullName>
    </submittedName>
</protein>
<name>A0ABD1ZRP4_9MARC</name>
<dbReference type="EMBL" id="JBHFFA010000001">
    <property type="protein sequence ID" value="KAL2654113.1"/>
    <property type="molecule type" value="Genomic_DNA"/>
</dbReference>
<reference evidence="2 3" key="1">
    <citation type="submission" date="2024-09" db="EMBL/GenBank/DDBJ databases">
        <title>Chromosome-scale assembly of Riccia fluitans.</title>
        <authorList>
            <person name="Paukszto L."/>
            <person name="Sawicki J."/>
            <person name="Karawczyk K."/>
            <person name="Piernik-Szablinska J."/>
            <person name="Szczecinska M."/>
            <person name="Mazdziarz M."/>
        </authorList>
    </citation>
    <scope>NUCLEOTIDE SEQUENCE [LARGE SCALE GENOMIC DNA]</scope>
    <source>
        <strain evidence="2">Rf_01</strain>
        <tissue evidence="2">Aerial parts of the thallus</tissue>
    </source>
</reference>
<comment type="caution">
    <text evidence="2">The sequence shown here is derived from an EMBL/GenBank/DDBJ whole genome shotgun (WGS) entry which is preliminary data.</text>
</comment>
<accession>A0ABD1ZRP4</accession>
<proteinExistence type="predicted"/>
<evidence type="ECO:0000256" key="1">
    <source>
        <dbReference type="SAM" id="MobiDB-lite"/>
    </source>
</evidence>
<dbReference type="AlphaFoldDB" id="A0ABD1ZRP4"/>
<organism evidence="2 3">
    <name type="scientific">Riccia fluitans</name>
    <dbReference type="NCBI Taxonomy" id="41844"/>
    <lineage>
        <taxon>Eukaryota</taxon>
        <taxon>Viridiplantae</taxon>
        <taxon>Streptophyta</taxon>
        <taxon>Embryophyta</taxon>
        <taxon>Marchantiophyta</taxon>
        <taxon>Marchantiopsida</taxon>
        <taxon>Marchantiidae</taxon>
        <taxon>Marchantiales</taxon>
        <taxon>Ricciaceae</taxon>
        <taxon>Riccia</taxon>
    </lineage>
</organism>
<evidence type="ECO:0000313" key="3">
    <source>
        <dbReference type="Proteomes" id="UP001605036"/>
    </source>
</evidence>
<gene>
    <name evidence="2" type="ORF">R1flu_022241</name>
</gene>
<sequence>MIPNSGAVKAPSVYGSTQGKAHKGSCPFFTHCTNVTPLGGVRSPRRGELPWASTFGLRAKMPNTQTCSLEQSADSVGNRWVKTGCPARRIVSA</sequence>
<keyword evidence="3" id="KW-1185">Reference proteome</keyword>
<dbReference type="Proteomes" id="UP001605036">
    <property type="component" value="Unassembled WGS sequence"/>
</dbReference>